<dbReference type="Proteomes" id="UP001609175">
    <property type="component" value="Unassembled WGS sequence"/>
</dbReference>
<reference evidence="1 2" key="1">
    <citation type="submission" date="2024-10" db="EMBL/GenBank/DDBJ databases">
        <authorList>
            <person name="Riesco R."/>
        </authorList>
    </citation>
    <scope>NUCLEOTIDE SEQUENCE [LARGE SCALE GENOMIC DNA]</scope>
    <source>
        <strain evidence="1 2">NCIMB 15449</strain>
    </source>
</reference>
<evidence type="ECO:0000313" key="2">
    <source>
        <dbReference type="Proteomes" id="UP001609175"/>
    </source>
</evidence>
<accession>A0ABW7JRA7</accession>
<protein>
    <recommendedName>
        <fullName evidence="3">FCD domain-containing protein</fullName>
    </recommendedName>
</protein>
<evidence type="ECO:0008006" key="3">
    <source>
        <dbReference type="Google" id="ProtNLM"/>
    </source>
</evidence>
<organism evidence="1 2">
    <name type="scientific">Antrihabitans spumae</name>
    <dbReference type="NCBI Taxonomy" id="3373370"/>
    <lineage>
        <taxon>Bacteria</taxon>
        <taxon>Bacillati</taxon>
        <taxon>Actinomycetota</taxon>
        <taxon>Actinomycetes</taxon>
        <taxon>Mycobacteriales</taxon>
        <taxon>Nocardiaceae</taxon>
        <taxon>Antrihabitans</taxon>
    </lineage>
</organism>
<name>A0ABW7JRA7_9NOCA</name>
<dbReference type="RefSeq" id="WP_395116341.1">
    <property type="nucleotide sequence ID" value="NZ_JBIMSO010000062.1"/>
</dbReference>
<proteinExistence type="predicted"/>
<dbReference type="EMBL" id="JBIMSO010000062">
    <property type="protein sequence ID" value="MFH5210538.1"/>
    <property type="molecule type" value="Genomic_DNA"/>
</dbReference>
<evidence type="ECO:0000313" key="1">
    <source>
        <dbReference type="EMBL" id="MFH5210538.1"/>
    </source>
</evidence>
<comment type="caution">
    <text evidence="1">The sequence shown here is derived from an EMBL/GenBank/DDBJ whole genome shotgun (WGS) entry which is preliminary data.</text>
</comment>
<gene>
    <name evidence="1" type="ORF">ACHIPZ_20360</name>
</gene>
<sequence>MTEDTDAMRVWQRLSREASAGNLRLEEGVANEVAAACQELADGYQRLIYRANNFQILDGLGDIESGRQLAEKFDRKAFGGHDALVGRLKDHIDIVTMIQQTVTTAAAKIQVEEDLLTSHLSSVDPTR</sequence>